<feature type="domain" description="STAS" evidence="8">
    <location>
        <begin position="523"/>
        <end position="652"/>
    </location>
</feature>
<dbReference type="InterPro" id="IPR002645">
    <property type="entry name" value="STAS_dom"/>
</dbReference>
<dbReference type="GO" id="GO:0016020">
    <property type="term" value="C:membrane"/>
    <property type="evidence" value="ECO:0007669"/>
    <property type="project" value="UniProtKB-SubCell"/>
</dbReference>
<dbReference type="SUPFAM" id="SSF52091">
    <property type="entry name" value="SpoIIaa-like"/>
    <property type="match status" value="1"/>
</dbReference>
<dbReference type="AlphaFoldDB" id="A0AAW1SLT1"/>
<dbReference type="SUPFAM" id="SSF51206">
    <property type="entry name" value="cAMP-binding domain-like"/>
    <property type="match status" value="1"/>
</dbReference>
<gene>
    <name evidence="9" type="ORF">WJX84_002130</name>
</gene>
<name>A0AAW1SLT1_9CHLO</name>
<evidence type="ECO:0000259" key="7">
    <source>
        <dbReference type="PROSITE" id="PS50042"/>
    </source>
</evidence>
<feature type="region of interest" description="Disordered" evidence="5">
    <location>
        <begin position="93"/>
        <end position="158"/>
    </location>
</feature>
<dbReference type="Proteomes" id="UP001485043">
    <property type="component" value="Unassembled WGS sequence"/>
</dbReference>
<feature type="compositionally biased region" description="Basic and acidic residues" evidence="5">
    <location>
        <begin position="93"/>
        <end position="104"/>
    </location>
</feature>
<feature type="transmembrane region" description="Helical" evidence="6">
    <location>
        <begin position="259"/>
        <end position="283"/>
    </location>
</feature>
<dbReference type="Gene3D" id="3.30.750.24">
    <property type="entry name" value="STAS domain"/>
    <property type="match status" value="1"/>
</dbReference>
<dbReference type="Pfam" id="PF00916">
    <property type="entry name" value="Sulfate_transp"/>
    <property type="match status" value="2"/>
</dbReference>
<keyword evidence="10" id="KW-1185">Reference proteome</keyword>
<evidence type="ECO:0000313" key="10">
    <source>
        <dbReference type="Proteomes" id="UP001485043"/>
    </source>
</evidence>
<dbReference type="PANTHER" id="PTHR43310:SF2">
    <property type="entry name" value="SLC26A_SULP TRANSPORTER DOMAIN-CONTAINING PROTEIN"/>
    <property type="match status" value="1"/>
</dbReference>
<dbReference type="InterPro" id="IPR014710">
    <property type="entry name" value="RmlC-like_jellyroll"/>
</dbReference>
<dbReference type="InterPro" id="IPR052706">
    <property type="entry name" value="Membrane-Transporter-like"/>
</dbReference>
<comment type="subcellular location">
    <subcellularLocation>
        <location evidence="1">Membrane</location>
        <topology evidence="1">Multi-pass membrane protein</topology>
    </subcellularLocation>
</comment>
<feature type="compositionally biased region" description="Low complexity" evidence="5">
    <location>
        <begin position="115"/>
        <end position="129"/>
    </location>
</feature>
<evidence type="ECO:0000256" key="5">
    <source>
        <dbReference type="SAM" id="MobiDB-lite"/>
    </source>
</evidence>
<evidence type="ECO:0000256" key="1">
    <source>
        <dbReference type="ARBA" id="ARBA00004141"/>
    </source>
</evidence>
<dbReference type="CDD" id="cd00038">
    <property type="entry name" value="CAP_ED"/>
    <property type="match status" value="1"/>
</dbReference>
<feature type="transmembrane region" description="Helical" evidence="6">
    <location>
        <begin position="392"/>
        <end position="410"/>
    </location>
</feature>
<evidence type="ECO:0000256" key="4">
    <source>
        <dbReference type="ARBA" id="ARBA00023136"/>
    </source>
</evidence>
<feature type="domain" description="Cyclic nucleotide-binding" evidence="7">
    <location>
        <begin position="733"/>
        <end position="840"/>
    </location>
</feature>
<feature type="transmembrane region" description="Helical" evidence="6">
    <location>
        <begin position="358"/>
        <end position="380"/>
    </location>
</feature>
<dbReference type="Pfam" id="PF01740">
    <property type="entry name" value="STAS"/>
    <property type="match status" value="1"/>
</dbReference>
<keyword evidence="3 6" id="KW-1133">Transmembrane helix</keyword>
<organism evidence="9 10">
    <name type="scientific">Apatococcus fuscideae</name>
    <dbReference type="NCBI Taxonomy" id="2026836"/>
    <lineage>
        <taxon>Eukaryota</taxon>
        <taxon>Viridiplantae</taxon>
        <taxon>Chlorophyta</taxon>
        <taxon>core chlorophytes</taxon>
        <taxon>Trebouxiophyceae</taxon>
        <taxon>Chlorellales</taxon>
        <taxon>Chlorellaceae</taxon>
        <taxon>Apatococcus</taxon>
    </lineage>
</organism>
<feature type="region of interest" description="Disordered" evidence="5">
    <location>
        <begin position="1"/>
        <end position="65"/>
    </location>
</feature>
<dbReference type="InterPro" id="IPR011547">
    <property type="entry name" value="SLC26A/SulP_dom"/>
</dbReference>
<keyword evidence="2 6" id="KW-0812">Transmembrane</keyword>
<dbReference type="Gene3D" id="2.60.120.10">
    <property type="entry name" value="Jelly Rolls"/>
    <property type="match status" value="1"/>
</dbReference>
<feature type="transmembrane region" description="Helical" evidence="6">
    <location>
        <begin position="205"/>
        <end position="228"/>
    </location>
</feature>
<accession>A0AAW1SLT1</accession>
<dbReference type="EMBL" id="JALJOV010001496">
    <property type="protein sequence ID" value="KAK9847078.1"/>
    <property type="molecule type" value="Genomic_DNA"/>
</dbReference>
<keyword evidence="4 6" id="KW-0472">Membrane</keyword>
<evidence type="ECO:0000313" key="9">
    <source>
        <dbReference type="EMBL" id="KAK9847078.1"/>
    </source>
</evidence>
<comment type="caution">
    <text evidence="9">The sequence shown here is derived from an EMBL/GenBank/DDBJ whole genome shotgun (WGS) entry which is preliminary data.</text>
</comment>
<evidence type="ECO:0000259" key="8">
    <source>
        <dbReference type="PROSITE" id="PS50801"/>
    </source>
</evidence>
<sequence>MPNSFDNGESDGRTGLPPLGTQRSALTSRIASRRSDSINELSPRPASGDFRLSLPEAQPTTVTDYGTPNFGAFSSVPVGTPFGYLVSDALEPRPSREYEPHAEVSPRMATSQRQSTSPGSSERSSPRWGSHTEDSPRLPLMNGHHRRVSAEDVPSRGPTPLQLRSQAALIGLINAVVSVPTMISYGPIIFQAAAFNRHLPQLTKLIFLSSAIHMAVFMLSSSLVFAVGQVQDVGLIFLSAMASDIADIADAEGIPDHEVISTTLVCLTCSTALVGVFITLVGYFRLASLVQYVPLPVVGSFLAYVGYFCLTSGITVATGIQVGKPMSTWLDLFSPDSLLKLLPAVDMPVRQIDYDRELMTVGFSNLASGLAGAGFTGSYIFSQTIFSMRAGVMSRLNGSVVALVELLLFLMPKSIVHYVPKFYFGSLLMMFGVEILRDWLLLSFRKVHKKEYILLWLTFLAIMIGGLEVGIASGIVMSTMNFAHSYAKVHVTAFTVVGSRSGRVRTFAERTMLELFYNRMAAVSLTGYIFFGSSVNISRQVHEVSEALLHMDAAREGGELKSSPGKKMRQEPSFDNFLQGQGLAEQQESVSLALAVAPRFLVLDFRRVNGLDATAARTFGTLCASLGARGIEMIITHVPKKQMRKLMRSHGIILPDAELEEGEKPPGSTAREFRTMEAGIQYCEEQFLQVAMAYGLIRPPAQTMSLTEILRANLDTPQTFLHGHVDYTQVANEVAQYLVRRRVSDGEIIFSPGEPADELYFIESGGVQLQMDFMSMTEQQRAMELPEDVQAAAHIRTNEYHAGGIIGQLDFFLQRSRSFRAKSVGSTRMQMMTRRSYERMALEAPQALLLLQTIMLRSASLNESHALERLERSRVR</sequence>
<dbReference type="CDD" id="cd07042">
    <property type="entry name" value="STAS_SulP_like_sulfate_transporter"/>
    <property type="match status" value="1"/>
</dbReference>
<feature type="transmembrane region" description="Helical" evidence="6">
    <location>
        <begin position="168"/>
        <end position="193"/>
    </location>
</feature>
<dbReference type="InterPro" id="IPR018490">
    <property type="entry name" value="cNMP-bd_dom_sf"/>
</dbReference>
<dbReference type="InterPro" id="IPR036513">
    <property type="entry name" value="STAS_dom_sf"/>
</dbReference>
<feature type="transmembrane region" description="Helical" evidence="6">
    <location>
        <begin position="452"/>
        <end position="477"/>
    </location>
</feature>
<evidence type="ECO:0000256" key="3">
    <source>
        <dbReference type="ARBA" id="ARBA00022989"/>
    </source>
</evidence>
<feature type="transmembrane region" description="Helical" evidence="6">
    <location>
        <begin position="422"/>
        <end position="440"/>
    </location>
</feature>
<reference evidence="9 10" key="1">
    <citation type="journal article" date="2024" name="Nat. Commun.">
        <title>Phylogenomics reveals the evolutionary origins of lichenization in chlorophyte algae.</title>
        <authorList>
            <person name="Puginier C."/>
            <person name="Libourel C."/>
            <person name="Otte J."/>
            <person name="Skaloud P."/>
            <person name="Haon M."/>
            <person name="Grisel S."/>
            <person name="Petersen M."/>
            <person name="Berrin J.G."/>
            <person name="Delaux P.M."/>
            <person name="Dal Grande F."/>
            <person name="Keller J."/>
        </authorList>
    </citation>
    <scope>NUCLEOTIDE SEQUENCE [LARGE SCALE GENOMIC DNA]</scope>
    <source>
        <strain evidence="9 10">SAG 2523</strain>
    </source>
</reference>
<dbReference type="PROSITE" id="PS50801">
    <property type="entry name" value="STAS"/>
    <property type="match status" value="1"/>
</dbReference>
<dbReference type="PROSITE" id="PS50042">
    <property type="entry name" value="CNMP_BINDING_3"/>
    <property type="match status" value="1"/>
</dbReference>
<feature type="transmembrane region" description="Helical" evidence="6">
    <location>
        <begin position="295"/>
        <end position="320"/>
    </location>
</feature>
<dbReference type="PANTHER" id="PTHR43310">
    <property type="entry name" value="SULFATE TRANSPORTER YBAR-RELATED"/>
    <property type="match status" value="1"/>
</dbReference>
<evidence type="ECO:0000256" key="6">
    <source>
        <dbReference type="SAM" id="Phobius"/>
    </source>
</evidence>
<feature type="compositionally biased region" description="Polar residues" evidence="5">
    <location>
        <begin position="21"/>
        <end position="30"/>
    </location>
</feature>
<protein>
    <submittedName>
        <fullName evidence="9">Uncharacterized protein</fullName>
    </submittedName>
</protein>
<proteinExistence type="predicted"/>
<evidence type="ECO:0000256" key="2">
    <source>
        <dbReference type="ARBA" id="ARBA00022692"/>
    </source>
</evidence>
<dbReference type="InterPro" id="IPR000595">
    <property type="entry name" value="cNMP-bd_dom"/>
</dbReference>